<organism evidence="3 4">
    <name type="scientific">Marinobacter nanhaiticus D15-8W</name>
    <dbReference type="NCBI Taxonomy" id="626887"/>
    <lineage>
        <taxon>Bacteria</taxon>
        <taxon>Pseudomonadati</taxon>
        <taxon>Pseudomonadota</taxon>
        <taxon>Gammaproteobacteria</taxon>
        <taxon>Pseudomonadales</taxon>
        <taxon>Marinobacteraceae</taxon>
        <taxon>Marinobacter</taxon>
    </lineage>
</organism>
<dbReference type="eggNOG" id="COG3203">
    <property type="taxonomic scope" value="Bacteria"/>
</dbReference>
<evidence type="ECO:0000313" key="3">
    <source>
        <dbReference type="EMBL" id="ENO15557.1"/>
    </source>
</evidence>
<dbReference type="STRING" id="626887.J057_09401"/>
<sequence>MTRKILRIAPLVLGVAAAPALAQSDAERLDQLEQQVSSLQQQLTSAAADRVRFNGFFSTGYATANNDAGFAGIGEQSEVKDLSLMALQGTFTLTDDTQAIMQLVSRGEEDWDTELEWAYLSHQATNELQLRAGKMRIPFFMYSDSLELGYAQPWARPPQAVYGPVTVTSYVGADATYTYNLSGSSINTQLFTGFTDESSATSGNEVEFRNTVGINTEWTDYVWKVRAVAATAEVSVDSRLLGQLFGQNTYTLADGERGNFYGLGFGYDDGTWQIVSEVTRIAVDGPFYDTDSAYLTVGRRFDNIMPYATVGWIETKDDDERAGPLSAVLDRRRDEYSLGVRWDVLSGVALKLDWTHARGFGDEPGGLDAASVFAEDIDSTNVYTIKIDSAF</sequence>
<gene>
    <name evidence="3" type="ORF">J057_09401</name>
</gene>
<dbReference type="EMBL" id="APLQ01000011">
    <property type="protein sequence ID" value="ENO15557.1"/>
    <property type="molecule type" value="Genomic_DNA"/>
</dbReference>
<dbReference type="Gene3D" id="2.40.160.10">
    <property type="entry name" value="Porin"/>
    <property type="match status" value="1"/>
</dbReference>
<dbReference type="OrthoDB" id="197869at2"/>
<proteinExistence type="predicted"/>
<dbReference type="PATRIC" id="fig|626887.3.peg.1886"/>
<keyword evidence="4" id="KW-1185">Reference proteome</keyword>
<feature type="chain" id="PRO_5004127204" description="Porin" evidence="2">
    <location>
        <begin position="23"/>
        <end position="391"/>
    </location>
</feature>
<evidence type="ECO:0000313" key="4">
    <source>
        <dbReference type="Proteomes" id="UP000013165"/>
    </source>
</evidence>
<dbReference type="HOGENOM" id="CLU_036480_0_0_6"/>
<comment type="caution">
    <text evidence="3">The sequence shown here is derived from an EMBL/GenBank/DDBJ whole genome shotgun (WGS) entry which is preliminary data.</text>
</comment>
<dbReference type="Proteomes" id="UP000013165">
    <property type="component" value="Unassembled WGS sequence"/>
</dbReference>
<dbReference type="RefSeq" id="WP_004579853.1">
    <property type="nucleotide sequence ID" value="NZ_AP028878.1"/>
</dbReference>
<dbReference type="InterPro" id="IPR023614">
    <property type="entry name" value="Porin_dom_sf"/>
</dbReference>
<evidence type="ECO:0000256" key="1">
    <source>
        <dbReference type="SAM" id="Coils"/>
    </source>
</evidence>
<name>N6WWV2_9GAMM</name>
<dbReference type="AlphaFoldDB" id="N6WWV2"/>
<evidence type="ECO:0008006" key="5">
    <source>
        <dbReference type="Google" id="ProtNLM"/>
    </source>
</evidence>
<feature type="coiled-coil region" evidence="1">
    <location>
        <begin position="22"/>
        <end position="49"/>
    </location>
</feature>
<keyword evidence="1" id="KW-0175">Coiled coil</keyword>
<keyword evidence="2" id="KW-0732">Signal</keyword>
<dbReference type="SUPFAM" id="SSF56935">
    <property type="entry name" value="Porins"/>
    <property type="match status" value="1"/>
</dbReference>
<accession>N6WWV2</accession>
<reference evidence="3 4" key="1">
    <citation type="journal article" date="2013" name="Genome Announc.">
        <title>Genome Sequence of the Polycyclic Aromatic Hydrocarbon-Degrading Bacterium Strain Marinobacter nanhaiticus D15-8WT.</title>
        <authorList>
            <person name="Cui Z."/>
            <person name="Gao W."/>
            <person name="Li Q."/>
            <person name="Xu G."/>
            <person name="Zheng L."/>
        </authorList>
    </citation>
    <scope>NUCLEOTIDE SEQUENCE [LARGE SCALE GENOMIC DNA]</scope>
    <source>
        <strain evidence="3 4">D15-8W</strain>
    </source>
</reference>
<feature type="signal peptide" evidence="2">
    <location>
        <begin position="1"/>
        <end position="22"/>
    </location>
</feature>
<protein>
    <recommendedName>
        <fullName evidence="5">Porin</fullName>
    </recommendedName>
</protein>
<evidence type="ECO:0000256" key="2">
    <source>
        <dbReference type="SAM" id="SignalP"/>
    </source>
</evidence>